<evidence type="ECO:0000259" key="6">
    <source>
        <dbReference type="PROSITE" id="PS50850"/>
    </source>
</evidence>
<dbReference type="AlphaFoldDB" id="A0A183CXC2"/>
<dbReference type="OrthoDB" id="5874492at2759"/>
<keyword evidence="4 5" id="KW-0472">Membrane</keyword>
<evidence type="ECO:0000313" key="7">
    <source>
        <dbReference type="EMBL" id="VDK29400.1"/>
    </source>
</evidence>
<evidence type="ECO:0000256" key="1">
    <source>
        <dbReference type="ARBA" id="ARBA00004141"/>
    </source>
</evidence>
<evidence type="ECO:0000313" key="9">
    <source>
        <dbReference type="WBParaSite" id="GPUH_0000111301-mRNA-1"/>
    </source>
</evidence>
<dbReference type="Proteomes" id="UP000271098">
    <property type="component" value="Unassembled WGS sequence"/>
</dbReference>
<reference evidence="7 8" key="2">
    <citation type="submission" date="2018-11" db="EMBL/GenBank/DDBJ databases">
        <authorList>
            <consortium name="Pathogen Informatics"/>
        </authorList>
    </citation>
    <scope>NUCLEOTIDE SEQUENCE [LARGE SCALE GENOMIC DNA]</scope>
</reference>
<keyword evidence="2 5" id="KW-0812">Transmembrane</keyword>
<evidence type="ECO:0000313" key="8">
    <source>
        <dbReference type="Proteomes" id="UP000271098"/>
    </source>
</evidence>
<dbReference type="Gene3D" id="1.20.1250.20">
    <property type="entry name" value="MFS general substrate transporter like domains"/>
    <property type="match status" value="1"/>
</dbReference>
<keyword evidence="8" id="KW-1185">Reference proteome</keyword>
<dbReference type="WBParaSite" id="GPUH_0000111301-mRNA-1">
    <property type="protein sequence ID" value="GPUH_0000111301-mRNA-1"/>
    <property type="gene ID" value="GPUH_0000111301"/>
</dbReference>
<dbReference type="SUPFAM" id="SSF103473">
    <property type="entry name" value="MFS general substrate transporter"/>
    <property type="match status" value="1"/>
</dbReference>
<evidence type="ECO:0000256" key="5">
    <source>
        <dbReference type="SAM" id="Phobius"/>
    </source>
</evidence>
<reference evidence="9" key="1">
    <citation type="submission" date="2016-06" db="UniProtKB">
        <authorList>
            <consortium name="WormBaseParasite"/>
        </authorList>
    </citation>
    <scope>IDENTIFICATION</scope>
</reference>
<evidence type="ECO:0000256" key="3">
    <source>
        <dbReference type="ARBA" id="ARBA00022989"/>
    </source>
</evidence>
<accession>A0A183CXC2</accession>
<feature type="transmembrane region" description="Helical" evidence="5">
    <location>
        <begin position="127"/>
        <end position="151"/>
    </location>
</feature>
<sequence>MGRRVYVVSGEREAYLQQLHENPRISFRDRTRYVILTISIICLAWLMGNSLILNFTIICMREEVSTGNDSAANATTRSEQQGGGARYPYSNKQIGLLFSAIAIGSLIGTYPVVLLETRLSRRNLLTLFGLISAVSTLLIPTAASIGFWLLFAMRFLEVLSAT</sequence>
<comment type="subcellular location">
    <subcellularLocation>
        <location evidence="1">Membrane</location>
        <topology evidence="1">Multi-pass membrane protein</topology>
    </subcellularLocation>
</comment>
<dbReference type="Pfam" id="PF00083">
    <property type="entry name" value="Sugar_tr"/>
    <property type="match status" value="1"/>
</dbReference>
<dbReference type="InterPro" id="IPR036259">
    <property type="entry name" value="MFS_trans_sf"/>
</dbReference>
<organism evidence="9">
    <name type="scientific">Gongylonema pulchrum</name>
    <dbReference type="NCBI Taxonomy" id="637853"/>
    <lineage>
        <taxon>Eukaryota</taxon>
        <taxon>Metazoa</taxon>
        <taxon>Ecdysozoa</taxon>
        <taxon>Nematoda</taxon>
        <taxon>Chromadorea</taxon>
        <taxon>Rhabditida</taxon>
        <taxon>Spirurina</taxon>
        <taxon>Spiruromorpha</taxon>
        <taxon>Spiruroidea</taxon>
        <taxon>Gongylonematidae</taxon>
        <taxon>Gongylonema</taxon>
    </lineage>
</organism>
<feature type="transmembrane region" description="Helical" evidence="5">
    <location>
        <begin position="33"/>
        <end position="58"/>
    </location>
</feature>
<dbReference type="InterPro" id="IPR005828">
    <property type="entry name" value="MFS_sugar_transport-like"/>
</dbReference>
<protein>
    <submittedName>
        <fullName evidence="9">MFS domain-containing protein</fullName>
    </submittedName>
</protein>
<gene>
    <name evidence="7" type="ORF">GPUH_LOCUS1113</name>
</gene>
<dbReference type="InterPro" id="IPR020846">
    <property type="entry name" value="MFS_dom"/>
</dbReference>
<name>A0A183CXC2_9BILA</name>
<feature type="transmembrane region" description="Helical" evidence="5">
    <location>
        <begin position="94"/>
        <end position="115"/>
    </location>
</feature>
<keyword evidence="3 5" id="KW-1133">Transmembrane helix</keyword>
<dbReference type="GO" id="GO:0022857">
    <property type="term" value="F:transmembrane transporter activity"/>
    <property type="evidence" value="ECO:0007669"/>
    <property type="project" value="InterPro"/>
</dbReference>
<dbReference type="PANTHER" id="PTHR45757:SF11">
    <property type="entry name" value="MAJOR FACILITATOR SUPERFAMILY (MFS) PROFILE DOMAIN-CONTAINING PROTEIN"/>
    <property type="match status" value="1"/>
</dbReference>
<proteinExistence type="predicted"/>
<evidence type="ECO:0000256" key="4">
    <source>
        <dbReference type="ARBA" id="ARBA00023136"/>
    </source>
</evidence>
<dbReference type="GO" id="GO:0016020">
    <property type="term" value="C:membrane"/>
    <property type="evidence" value="ECO:0007669"/>
    <property type="project" value="UniProtKB-SubCell"/>
</dbReference>
<dbReference type="PANTHER" id="PTHR45757">
    <property type="entry name" value="PROTEIN CBG23364-RELATED"/>
    <property type="match status" value="1"/>
</dbReference>
<feature type="domain" description="Major facilitator superfamily (MFS) profile" evidence="6">
    <location>
        <begin position="34"/>
        <end position="162"/>
    </location>
</feature>
<evidence type="ECO:0000256" key="2">
    <source>
        <dbReference type="ARBA" id="ARBA00022692"/>
    </source>
</evidence>
<dbReference type="EMBL" id="UYRT01001246">
    <property type="protein sequence ID" value="VDK29400.1"/>
    <property type="molecule type" value="Genomic_DNA"/>
</dbReference>
<dbReference type="PROSITE" id="PS50850">
    <property type="entry name" value="MFS"/>
    <property type="match status" value="1"/>
</dbReference>